<evidence type="ECO:0000313" key="2">
    <source>
        <dbReference type="Proteomes" id="UP000441354"/>
    </source>
</evidence>
<reference evidence="1 2" key="1">
    <citation type="journal article" date="2014" name="Arch. Microbiol.">
        <title>Bacillus mesophilum sp. nov., strain IITR-54T, a novel 4-chlorobiphenyl dechlorinating bacterium.</title>
        <authorList>
            <person name="Manickam N."/>
            <person name="Singh N.K."/>
            <person name="Bajaj A."/>
            <person name="Kumar R.M."/>
            <person name="Kaur G."/>
            <person name="Kaur N."/>
            <person name="Bala M."/>
            <person name="Kumar A."/>
            <person name="Mayilraj S."/>
        </authorList>
    </citation>
    <scope>NUCLEOTIDE SEQUENCE [LARGE SCALE GENOMIC DNA]</scope>
    <source>
        <strain evidence="1 2">IITR-54</strain>
    </source>
</reference>
<dbReference type="Proteomes" id="UP000441354">
    <property type="component" value="Unassembled WGS sequence"/>
</dbReference>
<dbReference type="RefSeq" id="WP_151572500.1">
    <property type="nucleotide sequence ID" value="NZ_WBOT01000001.1"/>
</dbReference>
<sequence length="87" mass="9931">MSVHKAITKHVKKQNSRITEFIRLDHERERYIDIAVQDCQAGKEYSVTEINAITVKMNELAKLGAVPQRKIVTAEMVEEYAGKLETS</sequence>
<dbReference type="EMBL" id="WBOT01000001">
    <property type="protein sequence ID" value="KAB2335867.1"/>
    <property type="molecule type" value="Genomic_DNA"/>
</dbReference>
<name>A0A7V7V1V5_9BACI</name>
<dbReference type="AlphaFoldDB" id="A0A7V7V1V5"/>
<dbReference type="Pfam" id="PF10752">
    <property type="entry name" value="DUF2533"/>
    <property type="match status" value="1"/>
</dbReference>
<accession>A0A7V7V1V5</accession>
<dbReference type="OrthoDB" id="2679622at2"/>
<comment type="caution">
    <text evidence="1">The sequence shown here is derived from an EMBL/GenBank/DDBJ whole genome shotgun (WGS) entry which is preliminary data.</text>
</comment>
<keyword evidence="2" id="KW-1185">Reference proteome</keyword>
<organism evidence="1 2">
    <name type="scientific">Bacillus mesophilum</name>
    <dbReference type="NCBI Taxonomy" id="1071718"/>
    <lineage>
        <taxon>Bacteria</taxon>
        <taxon>Bacillati</taxon>
        <taxon>Bacillota</taxon>
        <taxon>Bacilli</taxon>
        <taxon>Bacillales</taxon>
        <taxon>Bacillaceae</taxon>
        <taxon>Bacillus</taxon>
    </lineage>
</organism>
<protein>
    <submittedName>
        <fullName evidence="1">DUF2533 family protein</fullName>
    </submittedName>
</protein>
<dbReference type="InterPro" id="IPR019688">
    <property type="entry name" value="DUF2533"/>
</dbReference>
<evidence type="ECO:0000313" key="1">
    <source>
        <dbReference type="EMBL" id="KAB2335867.1"/>
    </source>
</evidence>
<proteinExistence type="predicted"/>
<gene>
    <name evidence="1" type="ORF">F7732_04720</name>
</gene>